<proteinExistence type="predicted"/>
<organism evidence="2 3">
    <name type="scientific">Pseudomonas zeae</name>
    <dbReference type="NCBI Taxonomy" id="2745510"/>
    <lineage>
        <taxon>Bacteria</taxon>
        <taxon>Pseudomonadati</taxon>
        <taxon>Pseudomonadota</taxon>
        <taxon>Gammaproteobacteria</taxon>
        <taxon>Pseudomonadales</taxon>
        <taxon>Pseudomonadaceae</taxon>
        <taxon>Pseudomonas</taxon>
    </lineage>
</organism>
<dbReference type="Proteomes" id="UP001287024">
    <property type="component" value="Unassembled WGS sequence"/>
</dbReference>
<evidence type="ECO:0000256" key="1">
    <source>
        <dbReference type="SAM" id="SignalP"/>
    </source>
</evidence>
<dbReference type="RefSeq" id="WP_320336664.1">
    <property type="nucleotide sequence ID" value="NZ_JASFAG010000002.1"/>
</dbReference>
<evidence type="ECO:0000313" key="2">
    <source>
        <dbReference type="EMBL" id="MDX9677400.1"/>
    </source>
</evidence>
<protein>
    <submittedName>
        <fullName evidence="2">Uncharacterized protein</fullName>
    </submittedName>
</protein>
<feature type="signal peptide" evidence="1">
    <location>
        <begin position="1"/>
        <end position="20"/>
    </location>
</feature>
<feature type="chain" id="PRO_5046865983" evidence="1">
    <location>
        <begin position="21"/>
        <end position="105"/>
    </location>
</feature>
<gene>
    <name evidence="2" type="ORF">QMK45_15905</name>
</gene>
<keyword evidence="1" id="KW-0732">Signal</keyword>
<evidence type="ECO:0000313" key="3">
    <source>
        <dbReference type="Proteomes" id="UP001287024"/>
    </source>
</evidence>
<sequence length="105" mass="11348">MNKKLILAILLSTVSGLAAAENAKSILVPGSQDRDFGVVCRINGNETFSVKESNRNNGYKVARNIYLTDISAGRVAISMMRGFVSANEYTTYVTATGESCETFSK</sequence>
<reference evidence="2 3" key="1">
    <citation type="submission" date="2023-05" db="EMBL/GenBank/DDBJ databases">
        <title>Siderophore-mediated competition between Bacillus subtilis and Pseudomonas marginalis.</title>
        <authorList>
            <person name="Lyng M."/>
            <person name="Joergensen J.P.B."/>
            <person name="Schostag M.D."/>
            <person name="Jarmusch S.A."/>
            <person name="Aguilar D.K.C."/>
            <person name="Andrade C.N.L."/>
            <person name="Kovacs A.T."/>
        </authorList>
    </citation>
    <scope>NUCLEOTIDE SEQUENCE [LARGE SCALE GENOMIC DNA]</scope>
    <source>
        <strain evidence="2 3">P8_72</strain>
    </source>
</reference>
<comment type="caution">
    <text evidence="2">The sequence shown here is derived from an EMBL/GenBank/DDBJ whole genome shotgun (WGS) entry which is preliminary data.</text>
</comment>
<accession>A0ABU5BL53</accession>
<name>A0ABU5BL53_9PSED</name>
<keyword evidence="3" id="KW-1185">Reference proteome</keyword>
<dbReference type="EMBL" id="JASFAG010000002">
    <property type="protein sequence ID" value="MDX9677400.1"/>
    <property type="molecule type" value="Genomic_DNA"/>
</dbReference>